<proteinExistence type="predicted"/>
<dbReference type="OrthoDB" id="2684236at2759"/>
<feature type="region of interest" description="Disordered" evidence="1">
    <location>
        <begin position="186"/>
        <end position="208"/>
    </location>
</feature>
<feature type="compositionally biased region" description="Gly residues" evidence="1">
    <location>
        <begin position="476"/>
        <end position="504"/>
    </location>
</feature>
<name>A0A8K0TLP0_9PEZI</name>
<accession>A0A8K0TLP0</accession>
<evidence type="ECO:0000256" key="1">
    <source>
        <dbReference type="SAM" id="MobiDB-lite"/>
    </source>
</evidence>
<dbReference type="AlphaFoldDB" id="A0A8K0TLP0"/>
<dbReference type="Proteomes" id="UP000813385">
    <property type="component" value="Unassembled WGS sequence"/>
</dbReference>
<sequence length="504" mass="57740">MLPEPVHESPWPREKRLVSLHEPAVHHIKVAETFLKLIPFLPSDEKGEVTDEALAYSEWRYISYLRFIDLHGVAPCDCPPPWDVALIWYLHLLSPTRFQRHFWNSRSWANNLFYGLEHRHFPFSVLANGEWLPKTTVRAWDKWSSLSSGRRAGPNLTYQLWPSPPWEPAADVPRRRSGIFSSIFSRDKAPQPGPRKLEKPVTSLNGAPRQPQLEFDRPIIMQDWNRCSLGTINDLPATWDIKSYTEFRTWRRFDRCRNQSQHESFRQQCELTPWPSIDDLRADLNRQIPFWKLLTEVANTQPLFVQGLEDAIEDYASFIGLFHGNMVRRLQYISKFDPKLPLPKSSKTAPGSRFIALAPPTLEVDLLWHTHRMFPAKYWIWSSYQAGWLIEHQTMNNGAAAYALSKTKQEWERRLGTGCPMKNDLHQWLDRYVPDAARYAREDCEPGDLALMMFGYHPFKGRKYNPYRDKWDSSGTTGGGGSGGGGAVSSDGGCGGDGGGGGGE</sequence>
<reference evidence="2" key="1">
    <citation type="journal article" date="2021" name="Nat. Commun.">
        <title>Genetic determinants of endophytism in the Arabidopsis root mycobiome.</title>
        <authorList>
            <person name="Mesny F."/>
            <person name="Miyauchi S."/>
            <person name="Thiergart T."/>
            <person name="Pickel B."/>
            <person name="Atanasova L."/>
            <person name="Karlsson M."/>
            <person name="Huettel B."/>
            <person name="Barry K.W."/>
            <person name="Haridas S."/>
            <person name="Chen C."/>
            <person name="Bauer D."/>
            <person name="Andreopoulos W."/>
            <person name="Pangilinan J."/>
            <person name="LaButti K."/>
            <person name="Riley R."/>
            <person name="Lipzen A."/>
            <person name="Clum A."/>
            <person name="Drula E."/>
            <person name="Henrissat B."/>
            <person name="Kohler A."/>
            <person name="Grigoriev I.V."/>
            <person name="Martin F.M."/>
            <person name="Hacquard S."/>
        </authorList>
    </citation>
    <scope>NUCLEOTIDE SEQUENCE</scope>
    <source>
        <strain evidence="2">MPI-CAGE-AT-0016</strain>
    </source>
</reference>
<protein>
    <submittedName>
        <fullName evidence="2">Uncharacterized protein</fullName>
    </submittedName>
</protein>
<feature type="compositionally biased region" description="Basic and acidic residues" evidence="1">
    <location>
        <begin position="186"/>
        <end position="199"/>
    </location>
</feature>
<dbReference type="EMBL" id="JAGPXD010000001">
    <property type="protein sequence ID" value="KAH7374468.1"/>
    <property type="molecule type" value="Genomic_DNA"/>
</dbReference>
<keyword evidence="3" id="KW-1185">Reference proteome</keyword>
<feature type="region of interest" description="Disordered" evidence="1">
    <location>
        <begin position="475"/>
        <end position="504"/>
    </location>
</feature>
<gene>
    <name evidence="2" type="ORF">B0T11DRAFT_268623</name>
</gene>
<evidence type="ECO:0000313" key="2">
    <source>
        <dbReference type="EMBL" id="KAH7374468.1"/>
    </source>
</evidence>
<comment type="caution">
    <text evidence="2">The sequence shown here is derived from an EMBL/GenBank/DDBJ whole genome shotgun (WGS) entry which is preliminary data.</text>
</comment>
<evidence type="ECO:0000313" key="3">
    <source>
        <dbReference type="Proteomes" id="UP000813385"/>
    </source>
</evidence>
<organism evidence="2 3">
    <name type="scientific">Plectosphaerella cucumerina</name>
    <dbReference type="NCBI Taxonomy" id="40658"/>
    <lineage>
        <taxon>Eukaryota</taxon>
        <taxon>Fungi</taxon>
        <taxon>Dikarya</taxon>
        <taxon>Ascomycota</taxon>
        <taxon>Pezizomycotina</taxon>
        <taxon>Sordariomycetes</taxon>
        <taxon>Hypocreomycetidae</taxon>
        <taxon>Glomerellales</taxon>
        <taxon>Plectosphaerellaceae</taxon>
        <taxon>Plectosphaerella</taxon>
    </lineage>
</organism>